<protein>
    <submittedName>
        <fullName evidence="2">Solute-binding protein</fullName>
    </submittedName>
</protein>
<accession>A0A679IXY4</accession>
<dbReference type="InterPro" id="IPR018389">
    <property type="entry name" value="DctP_fam"/>
</dbReference>
<dbReference type="PANTHER" id="PTHR33376:SF4">
    <property type="entry name" value="SIALIC ACID-BINDING PERIPLASMIC PROTEIN SIAP"/>
    <property type="match status" value="1"/>
</dbReference>
<dbReference type="Pfam" id="PF03480">
    <property type="entry name" value="DctP"/>
    <property type="match status" value="1"/>
</dbReference>
<dbReference type="GO" id="GO:0055085">
    <property type="term" value="P:transmembrane transport"/>
    <property type="evidence" value="ECO:0007669"/>
    <property type="project" value="InterPro"/>
</dbReference>
<dbReference type="AlphaFoldDB" id="A0A679IXY4"/>
<keyword evidence="1" id="KW-0732">Signal</keyword>
<evidence type="ECO:0000256" key="1">
    <source>
        <dbReference type="ARBA" id="ARBA00022729"/>
    </source>
</evidence>
<dbReference type="EMBL" id="LR743507">
    <property type="protein sequence ID" value="CAA2099439.1"/>
    <property type="molecule type" value="Genomic_DNA"/>
</dbReference>
<reference evidence="2" key="1">
    <citation type="submission" date="2019-12" db="EMBL/GenBank/DDBJ databases">
        <authorList>
            <person name="Cremers G."/>
        </authorList>
    </citation>
    <scope>NUCLEOTIDE SEQUENCE</scope>
    <source>
        <strain evidence="2">Vvax</strain>
    </source>
</reference>
<name>A0A679IXY4_VARPD</name>
<dbReference type="InterPro" id="IPR038404">
    <property type="entry name" value="TRAP_DctP_sf"/>
</dbReference>
<organism evidence="2">
    <name type="scientific">Variovorax paradoxus</name>
    <dbReference type="NCBI Taxonomy" id="34073"/>
    <lineage>
        <taxon>Bacteria</taxon>
        <taxon>Pseudomonadati</taxon>
        <taxon>Pseudomonadota</taxon>
        <taxon>Betaproteobacteria</taxon>
        <taxon>Burkholderiales</taxon>
        <taxon>Comamonadaceae</taxon>
        <taxon>Variovorax</taxon>
    </lineage>
</organism>
<evidence type="ECO:0000313" key="2">
    <source>
        <dbReference type="EMBL" id="CAA2099439.1"/>
    </source>
</evidence>
<sequence length="348" mass="37654">MGRTRAPIAGLPFWPDMPVTRRAFGSLACGAAVGSVVPSAFSAPGTTAWRLATGYPTENFHTLNLVAMARDVEAATGGRLRIEVRPGGSMFALNAIRAAVQDGKAESGEAIMSSMVADVPIAGADSVPFITQSYDDAQRLWRIQRPLVERAFAQRGLRVLHAVAWPPQGLYANRPLGGMADLRGLRMRAYNATTARIATLVGAVPVDVPATGLDKALAEGRIDCMLTSAVTGVESRVWQSMRFFYDINAWFPKNLVFANAQAWEALAPPQRDALATASAAAESRGWAASAAAAARSMDELRRNGVRVEPVPYLFSRDLRRLGEHFSLDWIKQVGVDANAIFIPYFDRH</sequence>
<dbReference type="RefSeq" id="WP_339088011.1">
    <property type="nucleotide sequence ID" value="NZ_LR743507.1"/>
</dbReference>
<dbReference type="CDD" id="cd13602">
    <property type="entry name" value="PBP2_TRAP_BpDctp6_7"/>
    <property type="match status" value="1"/>
</dbReference>
<dbReference type="PANTHER" id="PTHR33376">
    <property type="match status" value="1"/>
</dbReference>
<gene>
    <name evidence="2" type="ORF">VVAX_00238</name>
</gene>
<dbReference type="Gene3D" id="3.40.190.170">
    <property type="entry name" value="Bacterial extracellular solute-binding protein, family 7"/>
    <property type="match status" value="1"/>
</dbReference>
<dbReference type="NCBIfam" id="NF037995">
    <property type="entry name" value="TRAP_S1"/>
    <property type="match status" value="1"/>
</dbReference>
<proteinExistence type="predicted"/>